<feature type="domain" description="DUF559" evidence="1">
    <location>
        <begin position="209"/>
        <end position="269"/>
    </location>
</feature>
<dbReference type="STRING" id="1122997.GCA_000425285_00844"/>
<dbReference type="KEGG" id="aji:C0Z10_03190"/>
<proteinExistence type="predicted"/>
<dbReference type="Gene3D" id="3.40.960.10">
    <property type="entry name" value="VSR Endonuclease"/>
    <property type="match status" value="1"/>
</dbReference>
<dbReference type="EMBL" id="LR134473">
    <property type="protein sequence ID" value="VEI04048.1"/>
    <property type="molecule type" value="Genomic_DNA"/>
</dbReference>
<gene>
    <name evidence="2" type="ORF">C0Z10_03190</name>
    <name evidence="3" type="ORF">NCTC13652_02271</name>
</gene>
<dbReference type="Proteomes" id="UP000285875">
    <property type="component" value="Chromosome"/>
</dbReference>
<dbReference type="InterPro" id="IPR007569">
    <property type="entry name" value="DUF559"/>
</dbReference>
<evidence type="ECO:0000313" key="4">
    <source>
        <dbReference type="Proteomes" id="UP000277858"/>
    </source>
</evidence>
<dbReference type="RefSeq" id="WP_051238170.1">
    <property type="nucleotide sequence ID" value="NZ_CP025570.1"/>
</dbReference>
<evidence type="ECO:0000313" key="3">
    <source>
        <dbReference type="EMBL" id="VEI04048.1"/>
    </source>
</evidence>
<reference evidence="5" key="1">
    <citation type="submission" date="2017-12" db="EMBL/GenBank/DDBJ databases">
        <title>Whole genome sequencing of Acidipropionibacterium jensenii strains JS279 and JS280.</title>
        <authorList>
            <person name="Deptula P."/>
            <person name="Laine P."/>
            <person name="Smolander O.-P."/>
            <person name="Paulin L."/>
            <person name="Auvinen P."/>
            <person name="Varmanen P."/>
        </authorList>
    </citation>
    <scope>NUCLEOTIDE SEQUENCE [LARGE SCALE GENOMIC DNA]</scope>
    <source>
        <strain evidence="5">JS280</strain>
    </source>
</reference>
<sequence length="285" mass="31721">MKHYDIPPQLRPGGVVSTRVLRSAGYSYPDISKLHLSGDLVENLRPGWWSLRDADPEVVAAVRAGGVMTCVSALARFGVFRPFGDTALHVRASRGTTGSKRVQECSPGRRPAPIRAIDDPLVAVRAAIRCLDRDNGVAVLDSMVNLRVATMADLALELADSPRARALLSQCDRAESGTETLVRIRLRGHNVQVASQVTIPGVGRVDLLVGERLVIEVDSRAHHTSEQSYQADRVRDRRLLALGYRVMRLTWEDVMFGWPQAQEQILTVVRRGDHHWPRRRAHRGR</sequence>
<dbReference type="EMBL" id="CP025570">
    <property type="protein sequence ID" value="AZZ38917.1"/>
    <property type="molecule type" value="Genomic_DNA"/>
</dbReference>
<evidence type="ECO:0000259" key="1">
    <source>
        <dbReference type="Pfam" id="PF04480"/>
    </source>
</evidence>
<dbReference type="AlphaFoldDB" id="A0A3S4YQJ9"/>
<dbReference type="GeneID" id="82885031"/>
<dbReference type="Proteomes" id="UP000277858">
    <property type="component" value="Chromosome"/>
</dbReference>
<name>A0A3S4YQJ9_9ACTN</name>
<evidence type="ECO:0000313" key="5">
    <source>
        <dbReference type="Proteomes" id="UP000285875"/>
    </source>
</evidence>
<dbReference type="OrthoDB" id="2594539at2"/>
<protein>
    <submittedName>
        <fullName evidence="2">DUF559 domain-containing protein</fullName>
    </submittedName>
    <submittedName>
        <fullName evidence="3">Protein of uncharacterized function (DUF559)</fullName>
    </submittedName>
</protein>
<evidence type="ECO:0000313" key="2">
    <source>
        <dbReference type="EMBL" id="AZZ38917.1"/>
    </source>
</evidence>
<dbReference type="SUPFAM" id="SSF52980">
    <property type="entry name" value="Restriction endonuclease-like"/>
    <property type="match status" value="1"/>
</dbReference>
<dbReference type="InterPro" id="IPR011335">
    <property type="entry name" value="Restrct_endonuc-II-like"/>
</dbReference>
<organism evidence="3 4">
    <name type="scientific">Acidipropionibacterium jensenii</name>
    <dbReference type="NCBI Taxonomy" id="1749"/>
    <lineage>
        <taxon>Bacteria</taxon>
        <taxon>Bacillati</taxon>
        <taxon>Actinomycetota</taxon>
        <taxon>Actinomycetes</taxon>
        <taxon>Propionibacteriales</taxon>
        <taxon>Propionibacteriaceae</taxon>
        <taxon>Acidipropionibacterium</taxon>
    </lineage>
</organism>
<keyword evidence="4" id="KW-1185">Reference proteome</keyword>
<reference evidence="2" key="3">
    <citation type="journal article" date="2019" name="Microorganisms">
        <title>Red-Brown Pigmentation of Acidipropionibacterium jensenii Is Tied to Haemolytic Activity and cyl-Like Gene Cluster.</title>
        <authorList>
            <person name="Deptula P."/>
            <person name="Loivamaa I."/>
            <person name="Smolander O.P."/>
            <person name="Laine P."/>
            <person name="Roberts R.J."/>
            <person name="Piironen V."/>
            <person name="Paulin L."/>
            <person name="Savijoki K."/>
            <person name="Auvinen P."/>
            <person name="Varmanen P."/>
        </authorList>
    </citation>
    <scope>NUCLEOTIDE SEQUENCE</scope>
    <source>
        <strain evidence="2">JS280</strain>
    </source>
</reference>
<accession>A0A3S4YQJ9</accession>
<dbReference type="Pfam" id="PF04480">
    <property type="entry name" value="DUF559"/>
    <property type="match status" value="1"/>
</dbReference>
<reference evidence="3 4" key="2">
    <citation type="submission" date="2018-12" db="EMBL/GenBank/DDBJ databases">
        <authorList>
            <consortium name="Pathogen Informatics"/>
        </authorList>
    </citation>
    <scope>NUCLEOTIDE SEQUENCE [LARGE SCALE GENOMIC DNA]</scope>
    <source>
        <strain evidence="3 4">NCTC13652</strain>
    </source>
</reference>